<dbReference type="RefSeq" id="WP_160614625.1">
    <property type="nucleotide sequence ID" value="NZ_JAUFQM010000001.1"/>
</dbReference>
<feature type="region of interest" description="Disordered" evidence="1">
    <location>
        <begin position="1"/>
        <end position="20"/>
    </location>
</feature>
<dbReference type="OrthoDB" id="8388474at2"/>
<evidence type="ECO:0000313" key="3">
    <source>
        <dbReference type="Proteomes" id="UP000460290"/>
    </source>
</evidence>
<dbReference type="Proteomes" id="UP000460290">
    <property type="component" value="Unassembled WGS sequence"/>
</dbReference>
<reference evidence="2 3" key="1">
    <citation type="submission" date="2019-12" db="EMBL/GenBank/DDBJ databases">
        <title>Genomic-based taxomic classification of the family Erythrobacteraceae.</title>
        <authorList>
            <person name="Xu L."/>
        </authorList>
    </citation>
    <scope>NUCLEOTIDE SEQUENCE [LARGE SCALE GENOMIC DNA]</scope>
    <source>
        <strain evidence="2 3">KCTC 42006</strain>
    </source>
</reference>
<comment type="caution">
    <text evidence="2">The sequence shown here is derived from an EMBL/GenBank/DDBJ whole genome shotgun (WGS) entry which is preliminary data.</text>
</comment>
<feature type="compositionally biased region" description="Basic and acidic residues" evidence="1">
    <location>
        <begin position="1"/>
        <end position="10"/>
    </location>
</feature>
<organism evidence="2 3">
    <name type="scientific">Pontixanthobacter aestiaquae</name>
    <dbReference type="NCBI Taxonomy" id="1509367"/>
    <lineage>
        <taxon>Bacteria</taxon>
        <taxon>Pseudomonadati</taxon>
        <taxon>Pseudomonadota</taxon>
        <taxon>Alphaproteobacteria</taxon>
        <taxon>Sphingomonadales</taxon>
        <taxon>Erythrobacteraceae</taxon>
        <taxon>Pontixanthobacter</taxon>
    </lineage>
</organism>
<protein>
    <submittedName>
        <fullName evidence="2">Uncharacterized protein</fullName>
    </submittedName>
</protein>
<keyword evidence="3" id="KW-1185">Reference proteome</keyword>
<dbReference type="EMBL" id="WTYZ01000001">
    <property type="protein sequence ID" value="MXO84383.1"/>
    <property type="molecule type" value="Genomic_DNA"/>
</dbReference>
<sequence>MNFDASERRGVSNIPLSGIQPDDNHALQSFDFRFANGDHHIQQIRLLKGTNQISAAFKDQDDGDPWNLTGCYVRVPGTPGSVEFTMEDGRATWVDIPGLNSNMRFALSGFDFDFGSGDQHIRVVLIMPSERQGGVLVNFNDKIGGNETVRGTLQFVLVPADQVASDYRQAGDNFDRGNNRTMVPPQLGGPSERVLSGFSFIYLHRTDGGDAHLLRLGVDLPNHTVQFQDNDMHEIIQWKVDYFSLR</sequence>
<proteinExistence type="predicted"/>
<gene>
    <name evidence="2" type="ORF">GRI35_13490</name>
</gene>
<evidence type="ECO:0000313" key="2">
    <source>
        <dbReference type="EMBL" id="MXO84383.1"/>
    </source>
</evidence>
<name>A0A844ZB95_9SPHN</name>
<dbReference type="AlphaFoldDB" id="A0A844ZB95"/>
<accession>A0A844ZB95</accession>
<evidence type="ECO:0000256" key="1">
    <source>
        <dbReference type="SAM" id="MobiDB-lite"/>
    </source>
</evidence>